<dbReference type="EMBL" id="PFGP01000139">
    <property type="protein sequence ID" value="PIW65852.1"/>
    <property type="molecule type" value="Genomic_DNA"/>
</dbReference>
<reference evidence="2 3" key="1">
    <citation type="submission" date="2017-09" db="EMBL/GenBank/DDBJ databases">
        <title>Depth-based differentiation of microbial function through sediment-hosted aquifers and enrichment of novel symbionts in the deep terrestrial subsurface.</title>
        <authorList>
            <person name="Probst A.J."/>
            <person name="Ladd B."/>
            <person name="Jarett J.K."/>
            <person name="Geller-Mcgrath D.E."/>
            <person name="Sieber C.M."/>
            <person name="Emerson J.B."/>
            <person name="Anantharaman K."/>
            <person name="Thomas B.C."/>
            <person name="Malmstrom R."/>
            <person name="Stieglmeier M."/>
            <person name="Klingl A."/>
            <person name="Woyke T."/>
            <person name="Ryan C.M."/>
            <person name="Banfield J.F."/>
        </authorList>
    </citation>
    <scope>NUCLEOTIDE SEQUENCE [LARGE SCALE GENOMIC DNA]</scope>
    <source>
        <strain evidence="2">CG12_big_fil_rev_8_21_14_0_65_43_15</strain>
    </source>
</reference>
<comment type="caution">
    <text evidence="2">The sequence shown here is derived from an EMBL/GenBank/DDBJ whole genome shotgun (WGS) entry which is preliminary data.</text>
</comment>
<gene>
    <name evidence="2" type="ORF">COW11_06365</name>
</gene>
<dbReference type="InterPro" id="IPR013783">
    <property type="entry name" value="Ig-like_fold"/>
</dbReference>
<sequence>MRKIIMAILFSALILLHSHAFGAQSARVIGYNYHKNTTAGNQIIFTTSIENAGDAIAAPGYIYVQVILTSRGNGVESYPAEATSTAALAPGATFKSTTNWTAVTGQYTITLVIYGSEDGITETELSREYGAFPVRVGANPTAEKLQIFPTMIDFGVIPYGRHMHPAPLEVKWDFFLYNVMHHQQPWYMRIYTDNTTRYRGIEDSVYKGSPAGLVSSDGKYTLPIKTWCLNYPPDDQEMGWDTVMSGPPTVDDDTYWIGPYLDSGERYENKAAWIRIPDYNEMTSDRATWRNLIGQDIYDTQYVTDVNPTGDFTLTSPISVYFATEAGPATVKGNYSATMILEIYSP</sequence>
<name>A0A2J0LDD1_9BACT</name>
<feature type="chain" id="PRO_5014475909" description="CARDB domain-containing protein" evidence="1">
    <location>
        <begin position="23"/>
        <end position="346"/>
    </location>
</feature>
<dbReference type="Proteomes" id="UP000231267">
    <property type="component" value="Unassembled WGS sequence"/>
</dbReference>
<dbReference type="Gene3D" id="2.60.40.10">
    <property type="entry name" value="Immunoglobulins"/>
    <property type="match status" value="1"/>
</dbReference>
<evidence type="ECO:0000313" key="3">
    <source>
        <dbReference type="Proteomes" id="UP000231267"/>
    </source>
</evidence>
<evidence type="ECO:0000256" key="1">
    <source>
        <dbReference type="SAM" id="SignalP"/>
    </source>
</evidence>
<keyword evidence="1" id="KW-0732">Signal</keyword>
<accession>A0A2J0LDD1</accession>
<proteinExistence type="predicted"/>
<dbReference type="AlphaFoldDB" id="A0A2J0LDD1"/>
<organism evidence="2 3">
    <name type="scientific">Candidatus Taenaricola geysiri</name>
    <dbReference type="NCBI Taxonomy" id="1974752"/>
    <lineage>
        <taxon>Bacteria</taxon>
        <taxon>Pseudomonadati</taxon>
        <taxon>Candidatus Omnitrophota</taxon>
        <taxon>Candidatus Taenaricola</taxon>
    </lineage>
</organism>
<feature type="signal peptide" evidence="1">
    <location>
        <begin position="1"/>
        <end position="22"/>
    </location>
</feature>
<evidence type="ECO:0000313" key="2">
    <source>
        <dbReference type="EMBL" id="PIW65852.1"/>
    </source>
</evidence>
<protein>
    <recommendedName>
        <fullName evidence="4">CARDB domain-containing protein</fullName>
    </recommendedName>
</protein>
<evidence type="ECO:0008006" key="4">
    <source>
        <dbReference type="Google" id="ProtNLM"/>
    </source>
</evidence>